<evidence type="ECO:0000256" key="2">
    <source>
        <dbReference type="ARBA" id="ARBA00023125"/>
    </source>
</evidence>
<dbReference type="RefSeq" id="XP_016244549.1">
    <property type="nucleotide sequence ID" value="XM_016397358.1"/>
</dbReference>
<dbReference type="VEuPathDB" id="FungiDB:PV07_10054"/>
<dbReference type="GeneID" id="27349248"/>
<evidence type="ECO:0000313" key="7">
    <source>
        <dbReference type="Proteomes" id="UP000054466"/>
    </source>
</evidence>
<dbReference type="STRING" id="569365.A0A0D2BYW9"/>
<dbReference type="PROSITE" id="PS50048">
    <property type="entry name" value="ZN2_CY6_FUNGAL_2"/>
    <property type="match status" value="1"/>
</dbReference>
<keyword evidence="1" id="KW-0805">Transcription regulation</keyword>
<dbReference type="InterPro" id="IPR036864">
    <property type="entry name" value="Zn2-C6_fun-type_DNA-bd_sf"/>
</dbReference>
<evidence type="ECO:0000313" key="6">
    <source>
        <dbReference type="EMBL" id="KIW24333.1"/>
    </source>
</evidence>
<protein>
    <recommendedName>
        <fullName evidence="5">Zn(2)-C6 fungal-type domain-containing protein</fullName>
    </recommendedName>
</protein>
<dbReference type="SUPFAM" id="SSF57701">
    <property type="entry name" value="Zn2/Cys6 DNA-binding domain"/>
    <property type="match status" value="1"/>
</dbReference>
<dbReference type="Gene3D" id="4.10.240.10">
    <property type="entry name" value="Zn(2)-C6 fungal-type DNA-binding domain"/>
    <property type="match status" value="1"/>
</dbReference>
<evidence type="ECO:0000256" key="4">
    <source>
        <dbReference type="ARBA" id="ARBA00023242"/>
    </source>
</evidence>
<dbReference type="SMART" id="SM00066">
    <property type="entry name" value="GAL4"/>
    <property type="match status" value="1"/>
</dbReference>
<organism evidence="6 7">
    <name type="scientific">Cladophialophora immunda</name>
    <dbReference type="NCBI Taxonomy" id="569365"/>
    <lineage>
        <taxon>Eukaryota</taxon>
        <taxon>Fungi</taxon>
        <taxon>Dikarya</taxon>
        <taxon>Ascomycota</taxon>
        <taxon>Pezizomycotina</taxon>
        <taxon>Eurotiomycetes</taxon>
        <taxon>Chaetothyriomycetidae</taxon>
        <taxon>Chaetothyriales</taxon>
        <taxon>Herpotrichiellaceae</taxon>
        <taxon>Cladophialophora</taxon>
    </lineage>
</organism>
<dbReference type="PROSITE" id="PS00463">
    <property type="entry name" value="ZN2_CY6_FUNGAL_1"/>
    <property type="match status" value="1"/>
</dbReference>
<dbReference type="AlphaFoldDB" id="A0A0D2BYW9"/>
<dbReference type="GO" id="GO:0003677">
    <property type="term" value="F:DNA binding"/>
    <property type="evidence" value="ECO:0007669"/>
    <property type="project" value="UniProtKB-KW"/>
</dbReference>
<dbReference type="HOGENOM" id="CLU_024934_2_0_1"/>
<dbReference type="CDD" id="cd00067">
    <property type="entry name" value="GAL4"/>
    <property type="match status" value="1"/>
</dbReference>
<dbReference type="EMBL" id="KN847045">
    <property type="protein sequence ID" value="KIW24333.1"/>
    <property type="molecule type" value="Genomic_DNA"/>
</dbReference>
<evidence type="ECO:0000259" key="5">
    <source>
        <dbReference type="PROSITE" id="PS50048"/>
    </source>
</evidence>
<evidence type="ECO:0000256" key="1">
    <source>
        <dbReference type="ARBA" id="ARBA00023015"/>
    </source>
</evidence>
<dbReference type="InterPro" id="IPR053157">
    <property type="entry name" value="Sterol_Uptake_Regulator"/>
</dbReference>
<keyword evidence="2" id="KW-0238">DNA-binding</keyword>
<evidence type="ECO:0000256" key="3">
    <source>
        <dbReference type="ARBA" id="ARBA00023163"/>
    </source>
</evidence>
<dbReference type="InterPro" id="IPR021858">
    <property type="entry name" value="Fun_TF"/>
</dbReference>
<dbReference type="InterPro" id="IPR001138">
    <property type="entry name" value="Zn2Cys6_DnaBD"/>
</dbReference>
<dbReference type="GO" id="GO:0008270">
    <property type="term" value="F:zinc ion binding"/>
    <property type="evidence" value="ECO:0007669"/>
    <property type="project" value="InterPro"/>
</dbReference>
<dbReference type="GO" id="GO:0001228">
    <property type="term" value="F:DNA-binding transcription activator activity, RNA polymerase II-specific"/>
    <property type="evidence" value="ECO:0007669"/>
    <property type="project" value="TreeGrafter"/>
</dbReference>
<keyword evidence="7" id="KW-1185">Reference proteome</keyword>
<proteinExistence type="predicted"/>
<gene>
    <name evidence="6" type="ORF">PV07_10054</name>
</gene>
<accession>A0A0D2BYW9</accession>
<dbReference type="Pfam" id="PF00172">
    <property type="entry name" value="Zn_clus"/>
    <property type="match status" value="1"/>
</dbReference>
<dbReference type="Pfam" id="PF11951">
    <property type="entry name" value="Fungal_trans_2"/>
    <property type="match status" value="1"/>
</dbReference>
<keyword evidence="4" id="KW-0539">Nucleus</keyword>
<dbReference type="PANTHER" id="PTHR47784">
    <property type="entry name" value="STEROL UPTAKE CONTROL PROTEIN 2"/>
    <property type="match status" value="1"/>
</dbReference>
<dbReference type="OrthoDB" id="4937900at2759"/>
<feature type="domain" description="Zn(2)-C6 fungal-type" evidence="5">
    <location>
        <begin position="11"/>
        <end position="41"/>
    </location>
</feature>
<sequence>MRSSHRKSRFGCRECKQRHTKCDETHPSCYNCTNSKRQCSFTRSTASSMVHIQPQRSDLPLDGNIKTGSSEAITPDGDGCKVAQSPSLRRDLLHEDYNIVHFQLLYHVGDRLSSDAQQFIPKGQELFKSSVREAFTAAYLMDALIAVAAAHKSTLPGEDQAFYQTEAMRLLTRSLTKFNAQHEITEDYAMAAFLYTMLLGQLVLFDIFSHGEDLASILDRFAHCMKLHHGIRKVVAPVWHKVQPILGGCYLAEWVSDGVPSLGEPNSECSPLWELLGRSDFSASPRQAYSSSIEALQMMFDYTRGRPTNRMMAVQEWLVRVPMDFVDLVSQRRPEALIILAYYAVLLHRARGFWAIGGAGRFLIRSISSYLGEYWLQWLEWPNEVLNGPPALTE</sequence>
<keyword evidence="3" id="KW-0804">Transcription</keyword>
<reference evidence="6 7" key="1">
    <citation type="submission" date="2015-01" db="EMBL/GenBank/DDBJ databases">
        <title>The Genome Sequence of Cladophialophora immunda CBS83496.</title>
        <authorList>
            <consortium name="The Broad Institute Genomics Platform"/>
            <person name="Cuomo C."/>
            <person name="de Hoog S."/>
            <person name="Gorbushina A."/>
            <person name="Stielow B."/>
            <person name="Teixiera M."/>
            <person name="Abouelleil A."/>
            <person name="Chapman S.B."/>
            <person name="Priest M."/>
            <person name="Young S.K."/>
            <person name="Wortman J."/>
            <person name="Nusbaum C."/>
            <person name="Birren B."/>
        </authorList>
    </citation>
    <scope>NUCLEOTIDE SEQUENCE [LARGE SCALE GENOMIC DNA]</scope>
    <source>
        <strain evidence="6 7">CBS 83496</strain>
    </source>
</reference>
<name>A0A0D2BYW9_9EURO</name>
<dbReference type="PANTHER" id="PTHR47784:SF4">
    <property type="entry name" value="ZN(II)2CYS6 TRANSCRIPTION FACTOR (EUROFUNG)"/>
    <property type="match status" value="1"/>
</dbReference>
<dbReference type="Proteomes" id="UP000054466">
    <property type="component" value="Unassembled WGS sequence"/>
</dbReference>